<proteinExistence type="predicted"/>
<organism evidence="1 2">
    <name type="scientific">Haloferax marisrubri</name>
    <dbReference type="NCBI Taxonomy" id="1544719"/>
    <lineage>
        <taxon>Archaea</taxon>
        <taxon>Methanobacteriati</taxon>
        <taxon>Methanobacteriota</taxon>
        <taxon>Stenosarchaea group</taxon>
        <taxon>Halobacteria</taxon>
        <taxon>Halobacteriales</taxon>
        <taxon>Haloferacaceae</taxon>
        <taxon>Haloferax</taxon>
    </lineage>
</organism>
<dbReference type="Proteomes" id="UP000053621">
    <property type="component" value="Unassembled WGS sequence"/>
</dbReference>
<dbReference type="OrthoDB" id="183538at2157"/>
<comment type="caution">
    <text evidence="1">The sequence shown here is derived from an EMBL/GenBank/DDBJ whole genome shotgun (WGS) entry which is preliminary data.</text>
</comment>
<evidence type="ECO:0000313" key="1">
    <source>
        <dbReference type="EMBL" id="POG54209.1"/>
    </source>
</evidence>
<evidence type="ECO:0008006" key="3">
    <source>
        <dbReference type="Google" id="ProtNLM"/>
    </source>
</evidence>
<reference evidence="1" key="1">
    <citation type="submission" date="2017-08" db="EMBL/GenBank/DDBJ databases">
        <title>Haloferax marisrubri sp. nov., isolated from the Discovery deep brine-seawater interface in the Red Sea.</title>
        <authorList>
            <person name="Zhang G."/>
            <person name="Stingl U."/>
        </authorList>
    </citation>
    <scope>NUCLEOTIDE SEQUENCE [LARGE SCALE GENOMIC DNA]</scope>
    <source>
        <strain evidence="1">SB3</strain>
    </source>
</reference>
<keyword evidence="2" id="KW-1185">Reference proteome</keyword>
<accession>A0A2P4NM34</accession>
<dbReference type="EMBL" id="LOPW02000018">
    <property type="protein sequence ID" value="POG54209.1"/>
    <property type="molecule type" value="Genomic_DNA"/>
</dbReference>
<gene>
    <name evidence="1" type="ORF">AUR65_016255</name>
</gene>
<protein>
    <recommendedName>
        <fullName evidence="3">HEAT repeat domain-containing protein</fullName>
    </recommendedName>
</protein>
<evidence type="ECO:0000313" key="2">
    <source>
        <dbReference type="Proteomes" id="UP000053621"/>
    </source>
</evidence>
<dbReference type="AlphaFoldDB" id="A0A2P4NM34"/>
<sequence>MSSPRSLFQTVVDKNVPRGTREDAIGELAEERATAQLRLVVVTSGLDGRYRRQALNALSRCRATDALDKLANDTSLAPPLRERAQEAL</sequence>
<name>A0A2P4NM34_9EURY</name>